<feature type="compositionally biased region" description="Basic and acidic residues" evidence="1">
    <location>
        <begin position="41"/>
        <end position="54"/>
    </location>
</feature>
<keyword evidence="3" id="KW-1185">Reference proteome</keyword>
<reference evidence="2" key="1">
    <citation type="submission" date="2015-04" db="UniProtKB">
        <authorList>
            <consortium name="EnsemblPlants"/>
        </authorList>
    </citation>
    <scope>IDENTIFICATION</scope>
</reference>
<evidence type="ECO:0000256" key="1">
    <source>
        <dbReference type="SAM" id="MobiDB-lite"/>
    </source>
</evidence>
<dbReference type="HOGENOM" id="CLU_078076_0_0_1"/>
<evidence type="ECO:0000313" key="3">
    <source>
        <dbReference type="Proteomes" id="UP000008021"/>
    </source>
</evidence>
<dbReference type="EnsemblPlants" id="OMERI03G33830.1">
    <property type="protein sequence ID" value="OMERI03G33830.1"/>
    <property type="gene ID" value="OMERI03G33830"/>
</dbReference>
<reference evidence="2" key="2">
    <citation type="submission" date="2018-05" db="EMBL/GenBank/DDBJ databases">
        <title>OmerRS3 (Oryza meridionalis Reference Sequence Version 3).</title>
        <authorList>
            <person name="Zhang J."/>
            <person name="Kudrna D."/>
            <person name="Lee S."/>
            <person name="Talag J."/>
            <person name="Welchert J."/>
            <person name="Wing R.A."/>
        </authorList>
    </citation>
    <scope>NUCLEOTIDE SEQUENCE [LARGE SCALE GENOMIC DNA]</scope>
    <source>
        <strain evidence="2">cv. OR44</strain>
    </source>
</reference>
<dbReference type="AlphaFoldDB" id="A0A0E0D7W3"/>
<evidence type="ECO:0000313" key="2">
    <source>
        <dbReference type="EnsemblPlants" id="OMERI03G33830.1"/>
    </source>
</evidence>
<dbReference type="Proteomes" id="UP000008021">
    <property type="component" value="Chromosome 3"/>
</dbReference>
<feature type="compositionally biased region" description="Gly residues" evidence="1">
    <location>
        <begin position="94"/>
        <end position="134"/>
    </location>
</feature>
<protein>
    <recommendedName>
        <fullName evidence="4">DUF834 domain-containing protein</fullName>
    </recommendedName>
</protein>
<organism evidence="2">
    <name type="scientific">Oryza meridionalis</name>
    <dbReference type="NCBI Taxonomy" id="40149"/>
    <lineage>
        <taxon>Eukaryota</taxon>
        <taxon>Viridiplantae</taxon>
        <taxon>Streptophyta</taxon>
        <taxon>Embryophyta</taxon>
        <taxon>Tracheophyta</taxon>
        <taxon>Spermatophyta</taxon>
        <taxon>Magnoliopsida</taxon>
        <taxon>Liliopsida</taxon>
        <taxon>Poales</taxon>
        <taxon>Poaceae</taxon>
        <taxon>BOP clade</taxon>
        <taxon>Oryzoideae</taxon>
        <taxon>Oryzeae</taxon>
        <taxon>Oryzinae</taxon>
        <taxon>Oryza</taxon>
    </lineage>
</organism>
<feature type="region of interest" description="Disordered" evidence="1">
    <location>
        <begin position="81"/>
        <end position="134"/>
    </location>
</feature>
<feature type="region of interest" description="Disordered" evidence="1">
    <location>
        <begin position="34"/>
        <end position="67"/>
    </location>
</feature>
<evidence type="ECO:0008006" key="4">
    <source>
        <dbReference type="Google" id="ProtNLM"/>
    </source>
</evidence>
<dbReference type="Gramene" id="OMERI03G33830.1">
    <property type="protein sequence ID" value="OMERI03G33830.1"/>
    <property type="gene ID" value="OMERI03G33830"/>
</dbReference>
<sequence length="191" mass="19119">MAAVLRQRLLASVAGDSGSGDDGWLATAVTEEAAATSVVEAGKESGDGDRDGGGRRHGGLGRLAEGVTDGYIEPAQHRLEEGSKNGLSQSGAADGSGGRLGARGAADGSGGRIGARGTSGGGGRLGARGAAGGGRGDLGAWWSCRWVWRGLQRTKVGRRGASMQGPHMSAEFEWWWSIGASAVDSQVASGG</sequence>
<accession>A0A0E0D7W3</accession>
<proteinExistence type="predicted"/>
<name>A0A0E0D7W3_9ORYZ</name>